<name>A0A8X6KZW9_TRICU</name>
<comment type="caution">
    <text evidence="2">The sequence shown here is derived from an EMBL/GenBank/DDBJ whole genome shotgun (WGS) entry which is preliminary data.</text>
</comment>
<evidence type="ECO:0000313" key="2">
    <source>
        <dbReference type="EMBL" id="GFQ90351.1"/>
    </source>
</evidence>
<dbReference type="OrthoDB" id="6436375at2759"/>
<proteinExistence type="predicted"/>
<accession>A0A8X6KZW9</accession>
<dbReference type="EMBL" id="BMAO01023686">
    <property type="protein sequence ID" value="GFQ90351.1"/>
    <property type="molecule type" value="Genomic_DNA"/>
</dbReference>
<organism evidence="2 3">
    <name type="scientific">Trichonephila clavata</name>
    <name type="common">Joro spider</name>
    <name type="synonym">Nephila clavata</name>
    <dbReference type="NCBI Taxonomy" id="2740835"/>
    <lineage>
        <taxon>Eukaryota</taxon>
        <taxon>Metazoa</taxon>
        <taxon>Ecdysozoa</taxon>
        <taxon>Arthropoda</taxon>
        <taxon>Chelicerata</taxon>
        <taxon>Arachnida</taxon>
        <taxon>Araneae</taxon>
        <taxon>Araneomorphae</taxon>
        <taxon>Entelegynae</taxon>
        <taxon>Araneoidea</taxon>
        <taxon>Nephilidae</taxon>
        <taxon>Trichonephila</taxon>
    </lineage>
</organism>
<keyword evidence="3" id="KW-1185">Reference proteome</keyword>
<protein>
    <submittedName>
        <fullName evidence="2">Uncharacterized protein</fullName>
    </submittedName>
</protein>
<gene>
    <name evidence="2" type="primary">AVEN_182590_1</name>
    <name evidence="2" type="ORF">TNCT_408391</name>
</gene>
<evidence type="ECO:0000256" key="1">
    <source>
        <dbReference type="SAM" id="MobiDB-lite"/>
    </source>
</evidence>
<reference evidence="2" key="1">
    <citation type="submission" date="2020-07" db="EMBL/GenBank/DDBJ databases">
        <title>Multicomponent nature underlies the extraordinary mechanical properties of spider dragline silk.</title>
        <authorList>
            <person name="Kono N."/>
            <person name="Nakamura H."/>
            <person name="Mori M."/>
            <person name="Yoshida Y."/>
            <person name="Ohtoshi R."/>
            <person name="Malay A.D."/>
            <person name="Moran D.A.P."/>
            <person name="Tomita M."/>
            <person name="Numata K."/>
            <person name="Arakawa K."/>
        </authorList>
    </citation>
    <scope>NUCLEOTIDE SEQUENCE</scope>
</reference>
<feature type="region of interest" description="Disordered" evidence="1">
    <location>
        <begin position="120"/>
        <end position="173"/>
    </location>
</feature>
<dbReference type="Proteomes" id="UP000887116">
    <property type="component" value="Unassembled WGS sequence"/>
</dbReference>
<evidence type="ECO:0000313" key="3">
    <source>
        <dbReference type="Proteomes" id="UP000887116"/>
    </source>
</evidence>
<feature type="compositionally biased region" description="Basic and acidic residues" evidence="1">
    <location>
        <begin position="122"/>
        <end position="138"/>
    </location>
</feature>
<sequence length="173" mass="19784">MNQSNQKLREIEGEVFENELRLGADKQERYGQEEGSARFIFRRAIKQTRFFILLVISEIGIRGVRRSIHQGIDFPLAKKRVDHKKGRSPVTNDDCVWGRRVRLMTRSPLITIINNGQALTRPRWDHTPSPDRASRPDIRPPSFSSASRIEGSTKMRGSTTNQQPQSFGVSLVL</sequence>
<dbReference type="AlphaFoldDB" id="A0A8X6KZW9"/>
<feature type="compositionally biased region" description="Polar residues" evidence="1">
    <location>
        <begin position="155"/>
        <end position="173"/>
    </location>
</feature>